<dbReference type="InterPro" id="IPR013096">
    <property type="entry name" value="Cupin_2"/>
</dbReference>
<dbReference type="InterPro" id="IPR011051">
    <property type="entry name" value="RmlC_Cupin_sf"/>
</dbReference>
<feature type="domain" description="Cupin type-2" evidence="1">
    <location>
        <begin position="39"/>
        <end position="96"/>
    </location>
</feature>
<keyword evidence="3" id="KW-1185">Reference proteome</keyword>
<dbReference type="AlphaFoldDB" id="A0A4R5PKR9"/>
<dbReference type="SUPFAM" id="SSF51182">
    <property type="entry name" value="RmlC-like cupins"/>
    <property type="match status" value="1"/>
</dbReference>
<gene>
    <name evidence="2" type="ORF">E2A64_10490</name>
</gene>
<comment type="caution">
    <text evidence="2">The sequence shown here is derived from an EMBL/GenBank/DDBJ whole genome shotgun (WGS) entry which is preliminary data.</text>
</comment>
<evidence type="ECO:0000313" key="2">
    <source>
        <dbReference type="EMBL" id="TDH36323.1"/>
    </source>
</evidence>
<dbReference type="Proteomes" id="UP000295131">
    <property type="component" value="Unassembled WGS sequence"/>
</dbReference>
<evidence type="ECO:0000313" key="3">
    <source>
        <dbReference type="Proteomes" id="UP000295131"/>
    </source>
</evidence>
<protein>
    <submittedName>
        <fullName evidence="2">Cupin domain-containing protein</fullName>
    </submittedName>
</protein>
<proteinExistence type="predicted"/>
<dbReference type="Pfam" id="PF07883">
    <property type="entry name" value="Cupin_2"/>
    <property type="match status" value="1"/>
</dbReference>
<dbReference type="EMBL" id="SMSI01000002">
    <property type="protein sequence ID" value="TDH36323.1"/>
    <property type="molecule type" value="Genomic_DNA"/>
</dbReference>
<dbReference type="InterPro" id="IPR014710">
    <property type="entry name" value="RmlC-like_jellyroll"/>
</dbReference>
<dbReference type="Gene3D" id="2.60.120.10">
    <property type="entry name" value="Jelly Rolls"/>
    <property type="match status" value="1"/>
</dbReference>
<sequence length="118" mass="12989">MSHKTTEDIRFSALPATPLKDAAGIISQLLPRQGCVEVQHDQPGKEHAWHTHPTDETLVILEGSVRFYFEGGERVCTSGEIIHLPAFKRHGSIALDEGCVYLIAMEPRAIEGARDVDA</sequence>
<organism evidence="2 3">
    <name type="scientific">Pseudohoeflea suaedae</name>
    <dbReference type="NCBI Taxonomy" id="877384"/>
    <lineage>
        <taxon>Bacteria</taxon>
        <taxon>Pseudomonadati</taxon>
        <taxon>Pseudomonadota</taxon>
        <taxon>Alphaproteobacteria</taxon>
        <taxon>Hyphomicrobiales</taxon>
        <taxon>Rhizobiaceae</taxon>
        <taxon>Pseudohoeflea</taxon>
    </lineage>
</organism>
<name>A0A4R5PKR9_9HYPH</name>
<evidence type="ECO:0000259" key="1">
    <source>
        <dbReference type="Pfam" id="PF07883"/>
    </source>
</evidence>
<reference evidence="2 3" key="1">
    <citation type="journal article" date="2013" name="Int. J. Syst. Evol. Microbiol.">
        <title>Hoeflea suaedae sp. nov., an endophytic bacterium isolated from the root of the halophyte Suaeda maritima.</title>
        <authorList>
            <person name="Chung E.J."/>
            <person name="Park J.A."/>
            <person name="Pramanik P."/>
            <person name="Bibi F."/>
            <person name="Jeon C.O."/>
            <person name="Chung Y.R."/>
        </authorList>
    </citation>
    <scope>NUCLEOTIDE SEQUENCE [LARGE SCALE GENOMIC DNA]</scope>
    <source>
        <strain evidence="2 3">YC6898</strain>
    </source>
</reference>
<dbReference type="OrthoDB" id="9798709at2"/>
<accession>A0A4R5PKR9</accession>